<feature type="region of interest" description="Disordered" evidence="1">
    <location>
        <begin position="51"/>
        <end position="70"/>
    </location>
</feature>
<gene>
    <name evidence="3" type="ORF">BZL29_4383</name>
    <name evidence="2" type="ORF">BZL30_6359</name>
</gene>
<evidence type="ECO:0000313" key="3">
    <source>
        <dbReference type="EMBL" id="OOK74688.1"/>
    </source>
</evidence>
<feature type="compositionally biased region" description="Basic and acidic residues" evidence="1">
    <location>
        <begin position="1"/>
        <end position="13"/>
    </location>
</feature>
<dbReference type="AlphaFoldDB" id="A0A1V3X6D7"/>
<feature type="region of interest" description="Disordered" evidence="1">
    <location>
        <begin position="1"/>
        <end position="38"/>
    </location>
</feature>
<sequence length="70" mass="7811">MHDGHLHRQHDDHFDECEPAGGHAMHEGTTTRTARAADMWRFRTATTSTMCTTGAAMPPMTVTMTNTDEH</sequence>
<reference evidence="4 5" key="1">
    <citation type="submission" date="2017-02" db="EMBL/GenBank/DDBJ databases">
        <title>Complete genome sequences of Mycobacterium kansasii strains isolated from rhesus macaques.</title>
        <authorList>
            <person name="Panda A."/>
            <person name="Nagaraj S."/>
            <person name="Zhao X."/>
            <person name="Tettelin H."/>
            <person name="Detolla L.J."/>
        </authorList>
    </citation>
    <scope>NUCLEOTIDE SEQUENCE [LARGE SCALE GENOMIC DNA]</scope>
    <source>
        <strain evidence="3 4">11-3469</strain>
        <strain evidence="2 5">11-3813</strain>
    </source>
</reference>
<evidence type="ECO:0000313" key="2">
    <source>
        <dbReference type="EMBL" id="OOK70683.1"/>
    </source>
</evidence>
<dbReference type="Proteomes" id="UP000189229">
    <property type="component" value="Unassembled WGS sequence"/>
</dbReference>
<name>A0A1V3X6D7_MYCKA</name>
<proteinExistence type="predicted"/>
<dbReference type="EMBL" id="MVBN01000004">
    <property type="protein sequence ID" value="OOK74688.1"/>
    <property type="molecule type" value="Genomic_DNA"/>
</dbReference>
<evidence type="ECO:0000313" key="5">
    <source>
        <dbReference type="Proteomes" id="UP000189229"/>
    </source>
</evidence>
<dbReference type="Proteomes" id="UP000188532">
    <property type="component" value="Unassembled WGS sequence"/>
</dbReference>
<protein>
    <submittedName>
        <fullName evidence="3">Uncharacterized protein</fullName>
    </submittedName>
</protein>
<accession>A0A1V3X6D7</accession>
<dbReference type="EMBL" id="MVBM01000006">
    <property type="protein sequence ID" value="OOK70683.1"/>
    <property type="molecule type" value="Genomic_DNA"/>
</dbReference>
<evidence type="ECO:0000313" key="4">
    <source>
        <dbReference type="Proteomes" id="UP000188532"/>
    </source>
</evidence>
<evidence type="ECO:0000256" key="1">
    <source>
        <dbReference type="SAM" id="MobiDB-lite"/>
    </source>
</evidence>
<comment type="caution">
    <text evidence="3">The sequence shown here is derived from an EMBL/GenBank/DDBJ whole genome shotgun (WGS) entry which is preliminary data.</text>
</comment>
<organism evidence="3 4">
    <name type="scientific">Mycobacterium kansasii</name>
    <dbReference type="NCBI Taxonomy" id="1768"/>
    <lineage>
        <taxon>Bacteria</taxon>
        <taxon>Bacillati</taxon>
        <taxon>Actinomycetota</taxon>
        <taxon>Actinomycetes</taxon>
        <taxon>Mycobacteriales</taxon>
        <taxon>Mycobacteriaceae</taxon>
        <taxon>Mycobacterium</taxon>
    </lineage>
</organism>